<evidence type="ECO:0000259" key="3">
    <source>
        <dbReference type="Pfam" id="PF19278"/>
    </source>
</evidence>
<dbReference type="SUPFAM" id="SSF53067">
    <property type="entry name" value="Actin-like ATPase domain"/>
    <property type="match status" value="1"/>
</dbReference>
<protein>
    <recommendedName>
        <fullName evidence="6">N-methylhydantoinase A</fullName>
    </recommendedName>
</protein>
<accession>A0AAV3UQW9</accession>
<dbReference type="PANTHER" id="PTHR11365">
    <property type="entry name" value="5-OXOPROLINASE RELATED"/>
    <property type="match status" value="1"/>
</dbReference>
<evidence type="ECO:0000313" key="4">
    <source>
        <dbReference type="EMBL" id="GAA5064160.1"/>
    </source>
</evidence>
<feature type="domain" description="Hydantoinase A/oxoprolinase" evidence="1">
    <location>
        <begin position="203"/>
        <end position="494"/>
    </location>
</feature>
<dbReference type="Pfam" id="PF19278">
    <property type="entry name" value="Hydant_A_C"/>
    <property type="match status" value="1"/>
</dbReference>
<proteinExistence type="predicted"/>
<reference evidence="4 5" key="1">
    <citation type="journal article" date="2019" name="Int. J. Syst. Evol. Microbiol.">
        <title>The Global Catalogue of Microorganisms (GCM) 10K type strain sequencing project: providing services to taxonomists for standard genome sequencing and annotation.</title>
        <authorList>
            <consortium name="The Broad Institute Genomics Platform"/>
            <consortium name="The Broad Institute Genome Sequencing Center for Infectious Disease"/>
            <person name="Wu L."/>
            <person name="Ma J."/>
        </authorList>
    </citation>
    <scope>NUCLEOTIDE SEQUENCE [LARGE SCALE GENOMIC DNA]</scope>
    <source>
        <strain evidence="4 5">JCM 17504</strain>
    </source>
</reference>
<evidence type="ECO:0000313" key="5">
    <source>
        <dbReference type="Proteomes" id="UP001501729"/>
    </source>
</evidence>
<dbReference type="EMBL" id="BAABKX010000030">
    <property type="protein sequence ID" value="GAA5064160.1"/>
    <property type="molecule type" value="Genomic_DNA"/>
</dbReference>
<gene>
    <name evidence="4" type="ORF">GCM10025751_53350</name>
</gene>
<dbReference type="InterPro" id="IPR002821">
    <property type="entry name" value="Hydantoinase_A"/>
</dbReference>
<name>A0AAV3UQW9_9EURY</name>
<dbReference type="GO" id="GO:0006749">
    <property type="term" value="P:glutathione metabolic process"/>
    <property type="evidence" value="ECO:0007669"/>
    <property type="project" value="TreeGrafter"/>
</dbReference>
<feature type="domain" description="Acetophenone carboxylase-like C-terminal" evidence="3">
    <location>
        <begin position="516"/>
        <end position="681"/>
    </location>
</feature>
<dbReference type="GeneID" id="68617539"/>
<dbReference type="Pfam" id="PF01968">
    <property type="entry name" value="Hydantoinase_A"/>
    <property type="match status" value="1"/>
</dbReference>
<dbReference type="PANTHER" id="PTHR11365:SF23">
    <property type="entry name" value="HYPOTHETICAL 5-OXOPROLINASE (EUROFUNG)-RELATED"/>
    <property type="match status" value="1"/>
</dbReference>
<sequence>MYSMGIDIGGTFTDFTLVNESTGTVVLDKELSTPENPAIGALRGARRIVSENGIDISDLETIIHGTTLVSNTIIERTGAKTGLLTTDGTRDVLEIRRGWRYDIDDWQISYPTPLVPRDRRLEVSERLDSEGEIVEPLDVGELERAVDALVEDHGVDALAVAFLHSYANAEHEQAVREHIQTNYPSVSVSLSSEVAGIIREYERTSTTVINAYTVPIMNEYLGYLQDELNADGFTGELYMMTSNGGILDVETAKTEPIRLVGSGPAAGVLASRLFGRQHDRQQLFTFDMGGTTAKGAVIEDGTVPMIYRTDVAREHRFKEGSGYDLVSPMIELTEIGAGGGSIATINDVGLMEVGPQSAGADPGPICYDHDGERPTVTDALLLLGYLDPKNFFSGRMDLAVKQTEAIFEEELADPLELSITEAAWSVFEIVCENMATAFRQHASSKGADPRTQTIVATGGAGPAHAYRVAEKIGISEIICPHGAGVASSIGLMKAPRSYETASTSRGTLDSLDSDEFEAEFTALYEEAREVLIRAGCDEGNLISRLSLDMRHVDQGQELKVELPDVKLDVVTPSLAREQFEATYRDRFDRDSLDHPIEVMTYRVDLREPEAGTSFSHQSSDIVNETINERDIYISETGTTNATVHQWDTLDPGTAVSGPAVVEAAHTTVVVGPEWTAAVEENMNIIMTHEVES</sequence>
<dbReference type="Pfam" id="PF05378">
    <property type="entry name" value="Hydant_A_N"/>
    <property type="match status" value="1"/>
</dbReference>
<dbReference type="RefSeq" id="WP_227778779.1">
    <property type="nucleotide sequence ID" value="NZ_BAABKX010000030.1"/>
</dbReference>
<dbReference type="InterPro" id="IPR043129">
    <property type="entry name" value="ATPase_NBD"/>
</dbReference>
<feature type="domain" description="Hydantoinase/oxoprolinase N-terminal" evidence="2">
    <location>
        <begin position="4"/>
        <end position="181"/>
    </location>
</feature>
<comment type="caution">
    <text evidence="4">The sequence shown here is derived from an EMBL/GenBank/DDBJ whole genome shotgun (WGS) entry which is preliminary data.</text>
</comment>
<evidence type="ECO:0000259" key="2">
    <source>
        <dbReference type="Pfam" id="PF05378"/>
    </source>
</evidence>
<dbReference type="Proteomes" id="UP001501729">
    <property type="component" value="Unassembled WGS sequence"/>
</dbReference>
<dbReference type="GO" id="GO:0017168">
    <property type="term" value="F:5-oxoprolinase (ATP-hydrolyzing) activity"/>
    <property type="evidence" value="ECO:0007669"/>
    <property type="project" value="TreeGrafter"/>
</dbReference>
<evidence type="ECO:0000259" key="1">
    <source>
        <dbReference type="Pfam" id="PF01968"/>
    </source>
</evidence>
<dbReference type="GO" id="GO:0005829">
    <property type="term" value="C:cytosol"/>
    <property type="evidence" value="ECO:0007669"/>
    <property type="project" value="TreeGrafter"/>
</dbReference>
<dbReference type="InterPro" id="IPR008040">
    <property type="entry name" value="Hydant_A_N"/>
</dbReference>
<organism evidence="4 5">
    <name type="scientific">Haladaptatus pallidirubidus</name>
    <dbReference type="NCBI Taxonomy" id="1008152"/>
    <lineage>
        <taxon>Archaea</taxon>
        <taxon>Methanobacteriati</taxon>
        <taxon>Methanobacteriota</taxon>
        <taxon>Stenosarchaea group</taxon>
        <taxon>Halobacteria</taxon>
        <taxon>Halobacteriales</taxon>
        <taxon>Haladaptataceae</taxon>
        <taxon>Haladaptatus</taxon>
    </lineage>
</organism>
<evidence type="ECO:0008006" key="6">
    <source>
        <dbReference type="Google" id="ProtNLM"/>
    </source>
</evidence>
<keyword evidence="5" id="KW-1185">Reference proteome</keyword>
<dbReference type="InterPro" id="IPR049517">
    <property type="entry name" value="ACX-like_C"/>
</dbReference>
<dbReference type="InterPro" id="IPR045079">
    <property type="entry name" value="Oxoprolinase-like"/>
</dbReference>
<dbReference type="AlphaFoldDB" id="A0AAV3UQW9"/>